<keyword evidence="6 9" id="KW-0482">Metalloprotease</keyword>
<evidence type="ECO:0000256" key="2">
    <source>
        <dbReference type="ARBA" id="ARBA00022670"/>
    </source>
</evidence>
<sequence length="502" mass="55056">MGHPKVIRCAIMVALVGSGAGATVAFAQSSGPVYQGQSAYQMPAATTQGFYDKHRNEQIAAWSLRQINASLPLIRDPWVNQVIAQMSAQMNATVRTVPLYHTVVIADNNINAFAVPGGLIGINAGTVMAAQAVDEMASVIAHEIAHISQRHYEHRLDNNKRLLALQLGGLLAAIAASAAGGGDAVLAVMASSQTASAENAAKFSREHEREADRVGMQILAQSGFDARAMPRFFGRMQKQLNLNQSKNAFIPSFVQSHPFTAERLSESTARAQAYAKPNQAALQSQAVLFDQLYWRIKYLTEQTTHAELLANAKHSDGAKLSLAMNLSDQGRHQEALHVFDAIQLDRYDPIMCLTQAYVHSQARQYDDALAALEPCQRIYPERRDLRLALAEVYLDQDQPVPALGLLGELTKDGSFDIQAWQISFRAYEQMANQAADPAAKAMAQIHALRTRSQVELWQAQYDRALQSLAQAEQVARSSNHHALLAMLNHDKNSVLAARDFKP</sequence>
<dbReference type="Pfam" id="PF14559">
    <property type="entry name" value="TPR_19"/>
    <property type="match status" value="1"/>
</dbReference>
<keyword evidence="10" id="KW-1185">Reference proteome</keyword>
<dbReference type="InterPro" id="IPR051156">
    <property type="entry name" value="Mito/Outer_Membr_Metalloprot"/>
</dbReference>
<dbReference type="InterPro" id="IPR001915">
    <property type="entry name" value="Peptidase_M48"/>
</dbReference>
<dbReference type="SUPFAM" id="SSF48452">
    <property type="entry name" value="TPR-like"/>
    <property type="match status" value="1"/>
</dbReference>
<protein>
    <submittedName>
        <fullName evidence="9">M48 family metalloprotease</fullName>
        <ecNumber evidence="9">3.4.24.-</ecNumber>
    </submittedName>
</protein>
<accession>A0ABZ0WWL6</accession>
<proteinExistence type="predicted"/>
<keyword evidence="7" id="KW-0732">Signal</keyword>
<comment type="cofactor">
    <cofactor evidence="1">
        <name>Zn(2+)</name>
        <dbReference type="ChEBI" id="CHEBI:29105"/>
    </cofactor>
</comment>
<evidence type="ECO:0000256" key="5">
    <source>
        <dbReference type="ARBA" id="ARBA00022833"/>
    </source>
</evidence>
<evidence type="ECO:0000256" key="6">
    <source>
        <dbReference type="ARBA" id="ARBA00023049"/>
    </source>
</evidence>
<dbReference type="PANTHER" id="PTHR22726">
    <property type="entry name" value="METALLOENDOPEPTIDASE OMA1"/>
    <property type="match status" value="1"/>
</dbReference>
<dbReference type="Proteomes" id="UP001324384">
    <property type="component" value="Chromosome"/>
</dbReference>
<evidence type="ECO:0000256" key="3">
    <source>
        <dbReference type="ARBA" id="ARBA00022723"/>
    </source>
</evidence>
<keyword evidence="3" id="KW-0479">Metal-binding</keyword>
<evidence type="ECO:0000259" key="8">
    <source>
        <dbReference type="Pfam" id="PF01435"/>
    </source>
</evidence>
<dbReference type="GO" id="GO:0008237">
    <property type="term" value="F:metallopeptidase activity"/>
    <property type="evidence" value="ECO:0007669"/>
    <property type="project" value="UniProtKB-KW"/>
</dbReference>
<keyword evidence="2" id="KW-0645">Protease</keyword>
<dbReference type="EC" id="3.4.24.-" evidence="9"/>
<dbReference type="RefSeq" id="WP_114800318.1">
    <property type="nucleotide sequence ID" value="NZ_CP139961.1"/>
</dbReference>
<feature type="domain" description="Peptidase M48" evidence="8">
    <location>
        <begin position="75"/>
        <end position="267"/>
    </location>
</feature>
<feature type="signal peptide" evidence="7">
    <location>
        <begin position="1"/>
        <end position="27"/>
    </location>
</feature>
<organism evidence="9 10">
    <name type="scientific">Moraxella canis</name>
    <dbReference type="NCBI Taxonomy" id="90239"/>
    <lineage>
        <taxon>Bacteria</taxon>
        <taxon>Pseudomonadati</taxon>
        <taxon>Pseudomonadota</taxon>
        <taxon>Gammaproteobacteria</taxon>
        <taxon>Moraxellales</taxon>
        <taxon>Moraxellaceae</taxon>
        <taxon>Moraxella</taxon>
    </lineage>
</organism>
<feature type="chain" id="PRO_5047471281" evidence="7">
    <location>
        <begin position="28"/>
        <end position="502"/>
    </location>
</feature>
<evidence type="ECO:0000256" key="7">
    <source>
        <dbReference type="SAM" id="SignalP"/>
    </source>
</evidence>
<dbReference type="PANTHER" id="PTHR22726:SF1">
    <property type="entry name" value="METALLOENDOPEPTIDASE OMA1, MITOCHONDRIAL"/>
    <property type="match status" value="1"/>
</dbReference>
<evidence type="ECO:0000313" key="10">
    <source>
        <dbReference type="Proteomes" id="UP001324384"/>
    </source>
</evidence>
<dbReference type="Pfam" id="PF01435">
    <property type="entry name" value="Peptidase_M48"/>
    <property type="match status" value="1"/>
</dbReference>
<dbReference type="Gene3D" id="3.30.2010.10">
    <property type="entry name" value="Metalloproteases ('zincins'), catalytic domain"/>
    <property type="match status" value="1"/>
</dbReference>
<dbReference type="EMBL" id="CP139961">
    <property type="protein sequence ID" value="WQE03639.1"/>
    <property type="molecule type" value="Genomic_DNA"/>
</dbReference>
<evidence type="ECO:0000256" key="1">
    <source>
        <dbReference type="ARBA" id="ARBA00001947"/>
    </source>
</evidence>
<keyword evidence="4 9" id="KW-0378">Hydrolase</keyword>
<keyword evidence="5" id="KW-0862">Zinc</keyword>
<dbReference type="InterPro" id="IPR011990">
    <property type="entry name" value="TPR-like_helical_dom_sf"/>
</dbReference>
<dbReference type="Gene3D" id="1.25.40.10">
    <property type="entry name" value="Tetratricopeptide repeat domain"/>
    <property type="match status" value="1"/>
</dbReference>
<evidence type="ECO:0000313" key="9">
    <source>
        <dbReference type="EMBL" id="WQE03639.1"/>
    </source>
</evidence>
<reference evidence="9 10" key="1">
    <citation type="submission" date="2023-12" db="EMBL/GenBank/DDBJ databases">
        <title>Genome sequencing and assembly of bacterial species from a model synthetic community.</title>
        <authorList>
            <person name="Hogle S.L."/>
        </authorList>
    </citation>
    <scope>NUCLEOTIDE SEQUENCE [LARGE SCALE GENOMIC DNA]</scope>
    <source>
        <strain evidence="9 10">HAMBI_2792</strain>
    </source>
</reference>
<evidence type="ECO:0000256" key="4">
    <source>
        <dbReference type="ARBA" id="ARBA00022801"/>
    </source>
</evidence>
<name>A0ABZ0WWL6_9GAMM</name>
<gene>
    <name evidence="9" type="ORF">U0021_07785</name>
</gene>